<dbReference type="EMBL" id="DYYG01000007">
    <property type="protein sequence ID" value="HJE22307.1"/>
    <property type="molecule type" value="Genomic_DNA"/>
</dbReference>
<reference evidence="1" key="2">
    <citation type="submission" date="2021-09" db="EMBL/GenBank/DDBJ databases">
        <authorList>
            <person name="Gilroy R."/>
        </authorList>
    </citation>
    <scope>NUCLEOTIDE SEQUENCE</scope>
    <source>
        <strain evidence="1">316</strain>
    </source>
</reference>
<dbReference type="Proteomes" id="UP000742631">
    <property type="component" value="Unassembled WGS sequence"/>
</dbReference>
<reference evidence="1" key="1">
    <citation type="journal article" date="2021" name="PeerJ">
        <title>Extensive microbial diversity within the chicken gut microbiome revealed by metagenomics and culture.</title>
        <authorList>
            <person name="Gilroy R."/>
            <person name="Ravi A."/>
            <person name="Getino M."/>
            <person name="Pursley I."/>
            <person name="Horton D.L."/>
            <person name="Alikhan N.F."/>
            <person name="Baker D."/>
            <person name="Gharbi K."/>
            <person name="Hall N."/>
            <person name="Watson M."/>
            <person name="Adriaenssens E.M."/>
            <person name="Foster-Nyarko E."/>
            <person name="Jarju S."/>
            <person name="Secka A."/>
            <person name="Antonio M."/>
            <person name="Oren A."/>
            <person name="Chaudhuri R.R."/>
            <person name="La Ragione R."/>
            <person name="Hildebrand F."/>
            <person name="Pallen M.J."/>
        </authorList>
    </citation>
    <scope>NUCLEOTIDE SEQUENCE</scope>
    <source>
        <strain evidence="1">316</strain>
    </source>
</reference>
<protein>
    <submittedName>
        <fullName evidence="1">Uncharacterized protein</fullName>
    </submittedName>
</protein>
<dbReference type="AlphaFoldDB" id="A0A921E0K2"/>
<name>A0A921E0K2_9HYPH</name>
<sequence length="99" mass="9063">MAPGFNGALPPGVAEGADADAAGDGLAGSAALAELAAVAAPPDGDRALLPVAPALAGSDFVGSDFAESVGFTAGTAPGFAADVSASFPIAFGSAGLGCA</sequence>
<accession>A0A921E0K2</accession>
<gene>
    <name evidence="1" type="ORF">K8W01_01425</name>
</gene>
<proteinExistence type="predicted"/>
<comment type="caution">
    <text evidence="1">The sequence shown here is derived from an EMBL/GenBank/DDBJ whole genome shotgun (WGS) entry which is preliminary data.</text>
</comment>
<evidence type="ECO:0000313" key="2">
    <source>
        <dbReference type="Proteomes" id="UP000742631"/>
    </source>
</evidence>
<organism evidence="1 2">
    <name type="scientific">Methylorubrum populi</name>
    <dbReference type="NCBI Taxonomy" id="223967"/>
    <lineage>
        <taxon>Bacteria</taxon>
        <taxon>Pseudomonadati</taxon>
        <taxon>Pseudomonadota</taxon>
        <taxon>Alphaproteobacteria</taxon>
        <taxon>Hyphomicrobiales</taxon>
        <taxon>Methylobacteriaceae</taxon>
        <taxon>Methylorubrum</taxon>
    </lineage>
</organism>
<evidence type="ECO:0000313" key="1">
    <source>
        <dbReference type="EMBL" id="HJE22307.1"/>
    </source>
</evidence>